<dbReference type="Proteomes" id="UP000186594">
    <property type="component" value="Unassembled WGS sequence"/>
</dbReference>
<evidence type="ECO:0000313" key="3">
    <source>
        <dbReference type="Proteomes" id="UP000186594"/>
    </source>
</evidence>
<dbReference type="PANTHER" id="PTHR28096:SF1">
    <property type="entry name" value="PROTEIN FAF1"/>
    <property type="match status" value="1"/>
</dbReference>
<gene>
    <name evidence="2" type="ORF">NEOLI_004687</name>
</gene>
<dbReference type="GO" id="GO:0000462">
    <property type="term" value="P:maturation of SSU-rRNA from tricistronic rRNA transcript (SSU-rRNA, 5.8S rRNA, LSU-rRNA)"/>
    <property type="evidence" value="ECO:0007669"/>
    <property type="project" value="TreeGrafter"/>
</dbReference>
<dbReference type="InterPro" id="IPR027973">
    <property type="entry name" value="FSAF1-like"/>
</dbReference>
<reference evidence="2 3" key="1">
    <citation type="submission" date="2016-04" db="EMBL/GenBank/DDBJ databases">
        <title>Evolutionary innovation and constraint leading to complex multicellularity in the Ascomycota.</title>
        <authorList>
            <person name="Cisse O."/>
            <person name="Nguyen A."/>
            <person name="Hewitt D.A."/>
            <person name="Jedd G."/>
            <person name="Stajich J.E."/>
        </authorList>
    </citation>
    <scope>NUCLEOTIDE SEQUENCE [LARGE SCALE GENOMIC DNA]</scope>
    <source>
        <strain evidence="2 3">DAH-3</strain>
    </source>
</reference>
<protein>
    <recommendedName>
        <fullName evidence="4">Protein FAF1</fullName>
    </recommendedName>
</protein>
<evidence type="ECO:0008006" key="4">
    <source>
        <dbReference type="Google" id="ProtNLM"/>
    </source>
</evidence>
<dbReference type="STRING" id="1198029.A0A1U7LJH0"/>
<evidence type="ECO:0000313" key="2">
    <source>
        <dbReference type="EMBL" id="OLL22794.1"/>
    </source>
</evidence>
<organism evidence="2 3">
    <name type="scientific">Neolecta irregularis (strain DAH-3)</name>
    <dbReference type="NCBI Taxonomy" id="1198029"/>
    <lineage>
        <taxon>Eukaryota</taxon>
        <taxon>Fungi</taxon>
        <taxon>Dikarya</taxon>
        <taxon>Ascomycota</taxon>
        <taxon>Taphrinomycotina</taxon>
        <taxon>Neolectales</taxon>
        <taxon>Neolectaceae</taxon>
        <taxon>Neolecta</taxon>
    </lineage>
</organism>
<keyword evidence="3" id="KW-1185">Reference proteome</keyword>
<comment type="caution">
    <text evidence="2">The sequence shown here is derived from an EMBL/GenBank/DDBJ whole genome shotgun (WGS) entry which is preliminary data.</text>
</comment>
<sequence length="251" mass="28293">MTKSESEMEALNALQRYFESQFGTGIVQLVAKETKLEVVLQSDDSEFDDDEYLVATNPETTVVEFKEFKESKLNNAAPILRESRNSFMSSKPPSSKTAAQLKHSRGTDDDDDDDDSINLKHDVALQRLLRESHLLHKEASSERGLELTGKSRIKALEQYATSLGGKVKADRTPMRIKRGIKEKAQKRKEKNAREAMEAGIVTSKEKKVKKRVFKKNSGLDNLHRVGKFKGGTLSINESEIRRVNRAGQKAR</sequence>
<feature type="compositionally biased region" description="Polar residues" evidence="1">
    <location>
        <begin position="85"/>
        <end position="98"/>
    </location>
</feature>
<accession>A0A1U7LJH0</accession>
<feature type="region of interest" description="Disordered" evidence="1">
    <location>
        <begin position="77"/>
        <end position="115"/>
    </location>
</feature>
<dbReference type="GO" id="GO:0005730">
    <property type="term" value="C:nucleolus"/>
    <property type="evidence" value="ECO:0007669"/>
    <property type="project" value="TreeGrafter"/>
</dbReference>
<dbReference type="Pfam" id="PF15375">
    <property type="entry name" value="FSAF1"/>
    <property type="match status" value="1"/>
</dbReference>
<name>A0A1U7LJH0_NEOID</name>
<dbReference type="EMBL" id="LXFE01002725">
    <property type="protein sequence ID" value="OLL22794.1"/>
    <property type="molecule type" value="Genomic_DNA"/>
</dbReference>
<evidence type="ECO:0000256" key="1">
    <source>
        <dbReference type="SAM" id="MobiDB-lite"/>
    </source>
</evidence>
<dbReference type="OrthoDB" id="10260828at2759"/>
<dbReference type="PANTHER" id="PTHR28096">
    <property type="entry name" value="PROTEIN FAF1"/>
    <property type="match status" value="1"/>
</dbReference>
<dbReference type="AlphaFoldDB" id="A0A1U7LJH0"/>
<proteinExistence type="predicted"/>
<dbReference type="InterPro" id="IPR053030">
    <property type="entry name" value="Ribosomal_biogenesis_FAF1-like"/>
</dbReference>